<name>A0ABT2GZN0_9MICO</name>
<dbReference type="EMBL" id="JANLCJ010000002">
    <property type="protein sequence ID" value="MCS5733428.1"/>
    <property type="molecule type" value="Genomic_DNA"/>
</dbReference>
<comment type="similarity">
    <text evidence="2">Belongs to the NAD(P)-dependent epimerase/dehydratase family. Dihydroflavonol-4-reductase subfamily.</text>
</comment>
<evidence type="ECO:0000313" key="4">
    <source>
        <dbReference type="EMBL" id="MCS5733428.1"/>
    </source>
</evidence>
<dbReference type="Pfam" id="PF01370">
    <property type="entry name" value="Epimerase"/>
    <property type="match status" value="1"/>
</dbReference>
<evidence type="ECO:0000256" key="1">
    <source>
        <dbReference type="ARBA" id="ARBA00023002"/>
    </source>
</evidence>
<gene>
    <name evidence="4" type="ORF">N1032_06720</name>
</gene>
<evidence type="ECO:0000259" key="3">
    <source>
        <dbReference type="Pfam" id="PF01370"/>
    </source>
</evidence>
<dbReference type="PANTHER" id="PTHR10366">
    <property type="entry name" value="NAD DEPENDENT EPIMERASE/DEHYDRATASE"/>
    <property type="match status" value="1"/>
</dbReference>
<keyword evidence="5" id="KW-1185">Reference proteome</keyword>
<proteinExistence type="inferred from homology"/>
<keyword evidence="1" id="KW-0560">Oxidoreductase</keyword>
<dbReference type="Gene3D" id="3.40.50.720">
    <property type="entry name" value="NAD(P)-binding Rossmann-like Domain"/>
    <property type="match status" value="1"/>
</dbReference>
<dbReference type="CDD" id="cd05227">
    <property type="entry name" value="AR_SDR_e"/>
    <property type="match status" value="1"/>
</dbReference>
<dbReference type="InterPro" id="IPR036291">
    <property type="entry name" value="NAD(P)-bd_dom_sf"/>
</dbReference>
<reference evidence="4" key="1">
    <citation type="submission" date="2022-08" db="EMBL/GenBank/DDBJ databases">
        <authorList>
            <person name="Deng Y."/>
            <person name="Han X.-F."/>
            <person name="Zhang Y.-Q."/>
        </authorList>
    </citation>
    <scope>NUCLEOTIDE SEQUENCE</scope>
    <source>
        <strain evidence="4">CPCC 203386</strain>
    </source>
</reference>
<dbReference type="Proteomes" id="UP001165586">
    <property type="component" value="Unassembled WGS sequence"/>
</dbReference>
<accession>A0ABT2GZN0</accession>
<evidence type="ECO:0000256" key="2">
    <source>
        <dbReference type="ARBA" id="ARBA00023445"/>
    </source>
</evidence>
<dbReference type="SUPFAM" id="SSF51735">
    <property type="entry name" value="NAD(P)-binding Rossmann-fold domains"/>
    <property type="match status" value="1"/>
</dbReference>
<dbReference type="PANTHER" id="PTHR10366:SF564">
    <property type="entry name" value="STEROL-4-ALPHA-CARBOXYLATE 3-DEHYDROGENASE, DECARBOXYLATING"/>
    <property type="match status" value="1"/>
</dbReference>
<protein>
    <submittedName>
        <fullName evidence="4">Aldehyde reductase</fullName>
    </submittedName>
</protein>
<dbReference type="InterPro" id="IPR050425">
    <property type="entry name" value="NAD(P)_dehydrat-like"/>
</dbReference>
<comment type="caution">
    <text evidence="4">The sequence shown here is derived from an EMBL/GenBank/DDBJ whole genome shotgun (WGS) entry which is preliminary data.</text>
</comment>
<dbReference type="InterPro" id="IPR001509">
    <property type="entry name" value="Epimerase_deHydtase"/>
</dbReference>
<evidence type="ECO:0000313" key="5">
    <source>
        <dbReference type="Proteomes" id="UP001165586"/>
    </source>
</evidence>
<dbReference type="RefSeq" id="WP_259538250.1">
    <property type="nucleotide sequence ID" value="NZ_JANLCJ010000002.1"/>
</dbReference>
<feature type="domain" description="NAD-dependent epimerase/dehydratase" evidence="3">
    <location>
        <begin position="6"/>
        <end position="247"/>
    </location>
</feature>
<organism evidence="4 5">
    <name type="scientific">Herbiconiux daphne</name>
    <dbReference type="NCBI Taxonomy" id="2970914"/>
    <lineage>
        <taxon>Bacteria</taxon>
        <taxon>Bacillati</taxon>
        <taxon>Actinomycetota</taxon>
        <taxon>Actinomycetes</taxon>
        <taxon>Micrococcales</taxon>
        <taxon>Microbacteriaceae</taxon>
        <taxon>Herbiconiux</taxon>
    </lineage>
</organism>
<sequence length="348" mass="36137">MNQQRVLVTGGSGFIAGHCILHLVAQGYLVRTTVRSLDREPAVRAVLAQAGLTTPDALSFAAADLTSDAGWAEALDGVDFVLHVASPVQPGVVANEDDLIVPARDGAVRVLRAARDAGVRRVVLTSAFHAVGWGHPHDDHVFTEADWTALDGPGVDAYGKSKTLAERAAWQFMAAEGGSLQLATVLPVAVMGPVLGGEVSGANHIVQSMLSGGMPAFPDLWIPIVDVRDVADAHILAMTTPGAAGERFLLASGPALAMKQIGAIVRQHAGAAAAQVPTRSIPNVVVRVGALFSARFRGLVPDLGYAKRVSNEKARRVLGWHPRPAADAIAAATTSLVARGIADDGGAR</sequence>